<reference evidence="3" key="1">
    <citation type="submission" date="2016-06" db="EMBL/GenBank/DDBJ databases">
        <authorList>
            <person name="Cuomo C."/>
            <person name="Litvintseva A."/>
            <person name="Heitman J."/>
            <person name="Chen Y."/>
            <person name="Sun S."/>
            <person name="Springer D."/>
            <person name="Dromer F."/>
            <person name="Young S."/>
            <person name="Zeng Q."/>
            <person name="Chapman S."/>
            <person name="Gujja S."/>
            <person name="Saif S."/>
            <person name="Birren B."/>
        </authorList>
    </citation>
    <scope>NUCLEOTIDE SEQUENCE</scope>
    <source>
        <strain evidence="3">CBS 7841</strain>
    </source>
</reference>
<feature type="compositionally biased region" description="Gly residues" evidence="2">
    <location>
        <begin position="56"/>
        <end position="66"/>
    </location>
</feature>
<dbReference type="Proteomes" id="UP000094043">
    <property type="component" value="Chromosome 2"/>
</dbReference>
<evidence type="ECO:0000256" key="2">
    <source>
        <dbReference type="SAM" id="MobiDB-lite"/>
    </source>
</evidence>
<proteinExistence type="inferred from homology"/>
<accession>A0A1E3IRD8</accession>
<dbReference type="GO" id="GO:0003682">
    <property type="term" value="F:chromatin binding"/>
    <property type="evidence" value="ECO:0007669"/>
    <property type="project" value="InterPro"/>
</dbReference>
<name>A0A1E3IRD8_9TREE</name>
<protein>
    <submittedName>
        <fullName evidence="3">Uncharacterized protein</fullName>
    </submittedName>
</protein>
<reference evidence="3" key="3">
    <citation type="submission" date="2024-01" db="EMBL/GenBank/DDBJ databases">
        <authorList>
            <person name="Coelho M.A."/>
            <person name="David-Palma M."/>
            <person name="Shea T."/>
            <person name="Sun S."/>
            <person name="Cuomo C.A."/>
            <person name="Heitman J."/>
        </authorList>
    </citation>
    <scope>NUCLEOTIDE SEQUENCE</scope>
    <source>
        <strain evidence="3">CBS 7841</strain>
    </source>
</reference>
<dbReference type="GO" id="GO:0010468">
    <property type="term" value="P:regulation of gene expression"/>
    <property type="evidence" value="ECO:0007669"/>
    <property type="project" value="TreeGrafter"/>
</dbReference>
<reference evidence="3" key="2">
    <citation type="journal article" date="2022" name="Elife">
        <title>Obligate sexual reproduction of a homothallic fungus closely related to the Cryptococcus pathogenic species complex.</title>
        <authorList>
            <person name="Passer A.R."/>
            <person name="Clancey S.A."/>
            <person name="Shea T."/>
            <person name="David-Palma M."/>
            <person name="Averette A.F."/>
            <person name="Boekhout T."/>
            <person name="Porcel B.M."/>
            <person name="Nowrousian M."/>
            <person name="Cuomo C.A."/>
            <person name="Sun S."/>
            <person name="Heitman J."/>
            <person name="Coelho M.A."/>
        </authorList>
    </citation>
    <scope>NUCLEOTIDE SEQUENCE</scope>
    <source>
        <strain evidence="3">CBS 7841</strain>
    </source>
</reference>
<feature type="compositionally biased region" description="Polar residues" evidence="2">
    <location>
        <begin position="43"/>
        <end position="53"/>
    </location>
</feature>
<gene>
    <name evidence="3" type="ORF">L203_102121</name>
</gene>
<keyword evidence="4" id="KW-1185">Reference proteome</keyword>
<evidence type="ECO:0000313" key="3">
    <source>
        <dbReference type="EMBL" id="WVN86946.1"/>
    </source>
</evidence>
<dbReference type="EMBL" id="CP143785">
    <property type="protein sequence ID" value="WVN86946.1"/>
    <property type="molecule type" value="Genomic_DNA"/>
</dbReference>
<dbReference type="InterPro" id="IPR040466">
    <property type="entry name" value="NKAP"/>
</dbReference>
<dbReference type="PANTHER" id="PTHR13087:SF0">
    <property type="entry name" value="NFKB ACTIVATING PROTEIN LIKE"/>
    <property type="match status" value="1"/>
</dbReference>
<comment type="similarity">
    <text evidence="1">Belongs to the NKAP family.</text>
</comment>
<evidence type="ECO:0000256" key="1">
    <source>
        <dbReference type="ARBA" id="ARBA00009313"/>
    </source>
</evidence>
<organism evidence="3 4">
    <name type="scientific">Cryptococcus depauperatus CBS 7841</name>
    <dbReference type="NCBI Taxonomy" id="1295531"/>
    <lineage>
        <taxon>Eukaryota</taxon>
        <taxon>Fungi</taxon>
        <taxon>Dikarya</taxon>
        <taxon>Basidiomycota</taxon>
        <taxon>Agaricomycotina</taxon>
        <taxon>Tremellomycetes</taxon>
        <taxon>Tremellales</taxon>
        <taxon>Cryptococcaceae</taxon>
        <taxon>Cryptococcus</taxon>
    </lineage>
</organism>
<sequence>MASVHPSRLGLVPGARQQGQQQPQAENRGEHHAHPGQGRRASPSYQPYQSNHPPRQGGGNGFGYGSREGLRMSGPSGPTRSPRRGGWQNPPPRFNGPTDFEARRQERNNSTLSVWPPSPKEPFVDEEERKLQSKRHHSKSKSSRHRSSKSKRKHQKYSDSSSTESEEEERRRRRRRRREKEKEREIERESDKRKDENYDEEDEQDKEHSKRRRKRSKSENEDDEHAWIEKNTGKAAVPMPAQIQEPTSDSVPLLAVEYEDVEVGPQLPKEVQEKYDKSAFHNMLRGEGEAMAAYAESGRRIPRRGEIGLDSDTIAAFEQSGYVMSGSRHQRMNAVRLRKENQVINEAEKRAILKMQREEKLKKEGAIVSQFKEMIDENLRKQESNGQ</sequence>
<feature type="compositionally biased region" description="Basic and acidic residues" evidence="2">
    <location>
        <begin position="180"/>
        <end position="196"/>
    </location>
</feature>
<dbReference type="OrthoDB" id="273141at2759"/>
<feature type="compositionally biased region" description="Basic residues" evidence="2">
    <location>
        <begin position="132"/>
        <end position="155"/>
    </location>
</feature>
<evidence type="ECO:0000313" key="4">
    <source>
        <dbReference type="Proteomes" id="UP000094043"/>
    </source>
</evidence>
<dbReference type="GeneID" id="91086333"/>
<dbReference type="AlphaFoldDB" id="A0A1E3IRD8"/>
<dbReference type="InterPro" id="IPR009269">
    <property type="entry name" value="NKAP_C"/>
</dbReference>
<dbReference type="Pfam" id="PF06047">
    <property type="entry name" value="Nkap_C"/>
    <property type="match status" value="1"/>
</dbReference>
<dbReference type="PANTHER" id="PTHR13087">
    <property type="entry name" value="NF-KAPPA B ACTIVATING PROTEIN"/>
    <property type="match status" value="1"/>
</dbReference>
<dbReference type="RefSeq" id="XP_066067646.1">
    <property type="nucleotide sequence ID" value="XM_066211549.1"/>
</dbReference>
<dbReference type="KEGG" id="cdep:91086333"/>
<feature type="compositionally biased region" description="Low complexity" evidence="2">
    <location>
        <begin position="13"/>
        <end position="25"/>
    </location>
</feature>
<dbReference type="GO" id="GO:0005634">
    <property type="term" value="C:nucleus"/>
    <property type="evidence" value="ECO:0007669"/>
    <property type="project" value="TreeGrafter"/>
</dbReference>
<feature type="region of interest" description="Disordered" evidence="2">
    <location>
        <begin position="1"/>
        <end position="237"/>
    </location>
</feature>
<dbReference type="VEuPathDB" id="FungiDB:L203_01373"/>